<dbReference type="SUPFAM" id="SSF50494">
    <property type="entry name" value="Trypsin-like serine proteases"/>
    <property type="match status" value="1"/>
</dbReference>
<dbReference type="Proteomes" id="UP000238563">
    <property type="component" value="Unassembled WGS sequence"/>
</dbReference>
<evidence type="ECO:0000313" key="1">
    <source>
        <dbReference type="EMBL" id="PRD58576.1"/>
    </source>
</evidence>
<keyword evidence="2" id="KW-1185">Reference proteome</keyword>
<gene>
    <name evidence="1" type="ORF">C5750_05620</name>
</gene>
<dbReference type="Gene3D" id="2.40.10.10">
    <property type="entry name" value="Trypsin-like serine proteases"/>
    <property type="match status" value="1"/>
</dbReference>
<reference evidence="1 2" key="1">
    <citation type="submission" date="2018-02" db="EMBL/GenBank/DDBJ databases">
        <title>The draft genome of Phyllobacterium myrsinacearum DSM5892.</title>
        <authorList>
            <person name="Li L."/>
            <person name="Liu L."/>
            <person name="Zhang X."/>
            <person name="Wang T."/>
        </authorList>
    </citation>
    <scope>NUCLEOTIDE SEQUENCE [LARGE SCALE GENOMIC DNA]</scope>
    <source>
        <strain evidence="1 2">DSM 5892</strain>
    </source>
</reference>
<comment type="caution">
    <text evidence="1">The sequence shown here is derived from an EMBL/GenBank/DDBJ whole genome shotgun (WGS) entry which is preliminary data.</text>
</comment>
<dbReference type="InterPro" id="IPR043504">
    <property type="entry name" value="Peptidase_S1_PA_chymotrypsin"/>
</dbReference>
<evidence type="ECO:0000313" key="2">
    <source>
        <dbReference type="Proteomes" id="UP000238563"/>
    </source>
</evidence>
<protein>
    <recommendedName>
        <fullName evidence="3">Serine protease</fullName>
    </recommendedName>
</protein>
<organism evidence="1 2">
    <name type="scientific">Phyllobacterium myrsinacearum</name>
    <dbReference type="NCBI Taxonomy" id="28101"/>
    <lineage>
        <taxon>Bacteria</taxon>
        <taxon>Pseudomonadati</taxon>
        <taxon>Pseudomonadota</taxon>
        <taxon>Alphaproteobacteria</taxon>
        <taxon>Hyphomicrobiales</taxon>
        <taxon>Phyllobacteriaceae</taxon>
        <taxon>Phyllobacterium</taxon>
    </lineage>
</organism>
<name>A0A2S9JZ11_9HYPH</name>
<proteinExistence type="predicted"/>
<evidence type="ECO:0008006" key="3">
    <source>
        <dbReference type="Google" id="ProtNLM"/>
    </source>
</evidence>
<dbReference type="EMBL" id="PVBT01000001">
    <property type="protein sequence ID" value="PRD58576.1"/>
    <property type="molecule type" value="Genomic_DNA"/>
</dbReference>
<sequence length="343" mass="36066">MTTVDLKTVRALKTEIAEQIIRPLVTEIRAERRIIRSTAIRRLTGVEGGIALGIAGGEGKNDYRLAVRVQRRALETNAYLRQQIEEAARHKADITYIGTVFKGGAVAAPAVLPWHQLRQRPLLIGASVGHYSITAGTLGGFAQHTASGKAVILSNNHVLANENKAKIGDAILQPGAYDGGRKNKDKVGELLAFEPVVSGTNNLVDAAIASIDADISFDAVTLTGAGTLKGLRKTPLRPGDKVFKVGRTTGVTQGIVTAIEVDDVVVSYEFGDIGFDSQIEIQTTGSGPFSSGGDSGSVIMDEKGYACALLFAGSDQGGTNGKGVTFANDLSIVLEKLGLSLLV</sequence>
<dbReference type="InterPro" id="IPR009003">
    <property type="entry name" value="Peptidase_S1_PA"/>
</dbReference>
<dbReference type="AlphaFoldDB" id="A0A2S9JZ11"/>
<accession>A0A2S9JZ11</accession>